<evidence type="ECO:0000256" key="6">
    <source>
        <dbReference type="ARBA" id="ARBA00023146"/>
    </source>
</evidence>
<dbReference type="Pfam" id="PF22421">
    <property type="entry name" value="SYY_C-terminal"/>
    <property type="match status" value="1"/>
</dbReference>
<organism evidence="11 12">
    <name type="scientific">Spiroplasma eriocheiris</name>
    <dbReference type="NCBI Taxonomy" id="315358"/>
    <lineage>
        <taxon>Bacteria</taxon>
        <taxon>Bacillati</taxon>
        <taxon>Mycoplasmatota</taxon>
        <taxon>Mollicutes</taxon>
        <taxon>Entomoplasmatales</taxon>
        <taxon>Spiroplasmataceae</taxon>
        <taxon>Spiroplasma</taxon>
    </lineage>
</organism>
<dbReference type="AlphaFoldDB" id="A0A0H3XN85"/>
<dbReference type="HAMAP" id="MF_02006">
    <property type="entry name" value="Tyr_tRNA_synth_type1"/>
    <property type="match status" value="1"/>
</dbReference>
<dbReference type="InterPro" id="IPR024088">
    <property type="entry name" value="Tyr-tRNA-ligase_bac-type"/>
</dbReference>
<dbReference type="PANTHER" id="PTHR11766:SF0">
    <property type="entry name" value="TYROSINE--TRNA LIGASE, MITOCHONDRIAL"/>
    <property type="match status" value="1"/>
</dbReference>
<feature type="binding site" evidence="8">
    <location>
        <position position="162"/>
    </location>
    <ligand>
        <name>L-tyrosine</name>
        <dbReference type="ChEBI" id="CHEBI:58315"/>
    </ligand>
</feature>
<dbReference type="PATRIC" id="fig|743698.3.peg.1100"/>
<dbReference type="GO" id="GO:0004831">
    <property type="term" value="F:tyrosine-tRNA ligase activity"/>
    <property type="evidence" value="ECO:0007669"/>
    <property type="project" value="UniProtKB-UniRule"/>
</dbReference>
<dbReference type="Pfam" id="PF00579">
    <property type="entry name" value="tRNA-synt_1b"/>
    <property type="match status" value="1"/>
</dbReference>
<dbReference type="SUPFAM" id="SSF55174">
    <property type="entry name" value="Alpha-L RNA-binding motif"/>
    <property type="match status" value="1"/>
</dbReference>
<evidence type="ECO:0000256" key="4">
    <source>
        <dbReference type="ARBA" id="ARBA00022884"/>
    </source>
</evidence>
<reference evidence="11 12" key="1">
    <citation type="journal article" date="2015" name="Genome Biol. Evol.">
        <title>Found and Lost: The Fates of Horizontally Acquired Genes in Arthropod-Symbiotic Spiroplasma.</title>
        <authorList>
            <person name="Lo W.S."/>
            <person name="Gasparich G.E."/>
            <person name="Kuo C.H."/>
        </authorList>
    </citation>
    <scope>NUCLEOTIDE SEQUENCE [LARGE SCALE GENOMIC DNA]</scope>
    <source>
        <strain evidence="12">TDA-040725-5</strain>
    </source>
</reference>
<keyword evidence="5 8" id="KW-0648">Protein biosynthesis</keyword>
<dbReference type="STRING" id="315358.SERIO_v1c10890"/>
<dbReference type="CDD" id="cd00805">
    <property type="entry name" value="TyrRS_core"/>
    <property type="match status" value="1"/>
</dbReference>
<evidence type="ECO:0000256" key="1">
    <source>
        <dbReference type="ARBA" id="ARBA00022598"/>
    </source>
</evidence>
<dbReference type="InterPro" id="IPR024107">
    <property type="entry name" value="Tyr-tRNA-ligase_bac_1"/>
</dbReference>
<feature type="binding site" evidence="8">
    <location>
        <position position="227"/>
    </location>
    <ligand>
        <name>ATP</name>
        <dbReference type="ChEBI" id="CHEBI:30616"/>
    </ligand>
</feature>
<dbReference type="PRINTS" id="PR01040">
    <property type="entry name" value="TRNASYNTHTYR"/>
</dbReference>
<dbReference type="FunFam" id="1.10.240.10:FF:000001">
    <property type="entry name" value="Tyrosine--tRNA ligase"/>
    <property type="match status" value="1"/>
</dbReference>
<keyword evidence="4 9" id="KW-0694">RNA-binding</keyword>
<evidence type="ECO:0000313" key="11">
    <source>
        <dbReference type="EMBL" id="AKM54642.1"/>
    </source>
</evidence>
<comment type="catalytic activity">
    <reaction evidence="7 8">
        <text>tRNA(Tyr) + L-tyrosine + ATP = L-tyrosyl-tRNA(Tyr) + AMP + diphosphate + H(+)</text>
        <dbReference type="Rhea" id="RHEA:10220"/>
        <dbReference type="Rhea" id="RHEA-COMP:9706"/>
        <dbReference type="Rhea" id="RHEA-COMP:9707"/>
        <dbReference type="ChEBI" id="CHEBI:15378"/>
        <dbReference type="ChEBI" id="CHEBI:30616"/>
        <dbReference type="ChEBI" id="CHEBI:33019"/>
        <dbReference type="ChEBI" id="CHEBI:58315"/>
        <dbReference type="ChEBI" id="CHEBI:78442"/>
        <dbReference type="ChEBI" id="CHEBI:78536"/>
        <dbReference type="ChEBI" id="CHEBI:456215"/>
        <dbReference type="EC" id="6.1.1.1"/>
    </reaction>
</comment>
<comment type="subunit">
    <text evidence="8">Homodimer.</text>
</comment>
<proteinExistence type="inferred from homology"/>
<dbReference type="Gene3D" id="3.10.290.10">
    <property type="entry name" value="RNA-binding S4 domain"/>
    <property type="match status" value="1"/>
</dbReference>
<accession>A0A0H3XN85</accession>
<feature type="short sequence motif" description="'HIGH' region" evidence="8">
    <location>
        <begin position="38"/>
        <end position="47"/>
    </location>
</feature>
<dbReference type="KEGG" id="seri:SERIO_v1c10890"/>
<protein>
    <recommendedName>
        <fullName evidence="8">Tyrosine--tRNA ligase</fullName>
        <ecNumber evidence="8">6.1.1.1</ecNumber>
    </recommendedName>
    <alternativeName>
        <fullName evidence="8">Tyrosyl-tRNA synthetase</fullName>
        <shortName evidence="8">TyrRS</shortName>
    </alternativeName>
</protein>
<dbReference type="Gene3D" id="1.10.240.10">
    <property type="entry name" value="Tyrosyl-Transfer RNA Synthetase"/>
    <property type="match status" value="1"/>
</dbReference>
<keyword evidence="3 8" id="KW-0067">ATP-binding</keyword>
<comment type="function">
    <text evidence="8">Catalyzes the attachment of tyrosine to tRNA(Tyr) in a two-step reaction: tyrosine is first activated by ATP to form Tyr-AMP and then transferred to the acceptor end of tRNA(Tyr).</text>
</comment>
<dbReference type="Proteomes" id="UP000035661">
    <property type="component" value="Chromosome"/>
</dbReference>
<dbReference type="InterPro" id="IPR002942">
    <property type="entry name" value="S4_RNA-bd"/>
</dbReference>
<dbReference type="GO" id="GO:0005829">
    <property type="term" value="C:cytosol"/>
    <property type="evidence" value="ECO:0007669"/>
    <property type="project" value="TreeGrafter"/>
</dbReference>
<dbReference type="InterPro" id="IPR014729">
    <property type="entry name" value="Rossmann-like_a/b/a_fold"/>
</dbReference>
<dbReference type="SMART" id="SM00363">
    <property type="entry name" value="S4"/>
    <property type="match status" value="1"/>
</dbReference>
<dbReference type="InterPro" id="IPR054608">
    <property type="entry name" value="SYY-like_C"/>
</dbReference>
<dbReference type="SUPFAM" id="SSF52374">
    <property type="entry name" value="Nucleotidylyl transferase"/>
    <property type="match status" value="1"/>
</dbReference>
<feature type="domain" description="RNA-binding S4" evidence="10">
    <location>
        <begin position="347"/>
        <end position="408"/>
    </location>
</feature>
<dbReference type="EC" id="6.1.1.1" evidence="8"/>
<dbReference type="InterPro" id="IPR002307">
    <property type="entry name" value="Tyr-tRNA-ligase"/>
</dbReference>
<dbReference type="GO" id="GO:0006437">
    <property type="term" value="P:tyrosyl-tRNA aminoacylation"/>
    <property type="evidence" value="ECO:0007669"/>
    <property type="project" value="UniProtKB-UniRule"/>
</dbReference>
<evidence type="ECO:0000256" key="9">
    <source>
        <dbReference type="PROSITE-ProRule" id="PRU00182"/>
    </source>
</evidence>
<dbReference type="InterPro" id="IPR002305">
    <property type="entry name" value="aa-tRNA-synth_Ic"/>
</dbReference>
<evidence type="ECO:0000256" key="7">
    <source>
        <dbReference type="ARBA" id="ARBA00048248"/>
    </source>
</evidence>
<evidence type="ECO:0000256" key="8">
    <source>
        <dbReference type="HAMAP-Rule" id="MF_02006"/>
    </source>
</evidence>
<dbReference type="PROSITE" id="PS50889">
    <property type="entry name" value="S4"/>
    <property type="match status" value="1"/>
</dbReference>
<dbReference type="InterPro" id="IPR001412">
    <property type="entry name" value="aa-tRNA-synth_I_CS"/>
</dbReference>
<evidence type="ECO:0000256" key="2">
    <source>
        <dbReference type="ARBA" id="ARBA00022741"/>
    </source>
</evidence>
<feature type="binding site" evidence="8">
    <location>
        <position position="33"/>
    </location>
    <ligand>
        <name>L-tyrosine</name>
        <dbReference type="ChEBI" id="CHEBI:58315"/>
    </ligand>
</feature>
<gene>
    <name evidence="8 11" type="primary">tyrS</name>
    <name evidence="11" type="ORF">SERIO_v1c10890</name>
</gene>
<keyword evidence="8" id="KW-0963">Cytoplasm</keyword>
<dbReference type="NCBIfam" id="TIGR00234">
    <property type="entry name" value="tyrS"/>
    <property type="match status" value="1"/>
</dbReference>
<dbReference type="GO" id="GO:0005524">
    <property type="term" value="F:ATP binding"/>
    <property type="evidence" value="ECO:0007669"/>
    <property type="project" value="UniProtKB-UniRule"/>
</dbReference>
<feature type="binding site" evidence="8">
    <location>
        <position position="166"/>
    </location>
    <ligand>
        <name>L-tyrosine</name>
        <dbReference type="ChEBI" id="CHEBI:58315"/>
    </ligand>
</feature>
<dbReference type="EMBL" id="CP011856">
    <property type="protein sequence ID" value="AKM54642.1"/>
    <property type="molecule type" value="Genomic_DNA"/>
</dbReference>
<keyword evidence="2 8" id="KW-0547">Nucleotide-binding</keyword>
<name>A0A0H3XN85_9MOLU</name>
<dbReference type="Gene3D" id="3.40.50.620">
    <property type="entry name" value="HUPs"/>
    <property type="match status" value="1"/>
</dbReference>
<keyword evidence="6 8" id="KW-0030">Aminoacyl-tRNA synthetase</keyword>
<feature type="short sequence motif" description="'KMSKS' region" evidence="8">
    <location>
        <begin position="224"/>
        <end position="228"/>
    </location>
</feature>
<evidence type="ECO:0000256" key="5">
    <source>
        <dbReference type="ARBA" id="ARBA00022917"/>
    </source>
</evidence>
<comment type="similarity">
    <text evidence="8">Belongs to the class-I aminoacyl-tRNA synthetase family. TyrS type 1 subfamily.</text>
</comment>
<dbReference type="PROSITE" id="PS00178">
    <property type="entry name" value="AA_TRNA_LIGASE_I"/>
    <property type="match status" value="1"/>
</dbReference>
<evidence type="ECO:0000313" key="12">
    <source>
        <dbReference type="Proteomes" id="UP000035661"/>
    </source>
</evidence>
<sequence length="412" mass="46831">MNIIKELSWRGLLKQVTNEEKLLKSQELQKGVYCGFDPTGDSLHVGHLIQIILLERFAKCGFKPIAIIGGGTGMIGDPSGKKAERILLNNAIVLHNVERIKQQVEKLIPNVQIVNNGEWLNKISLIDFLRDVGKDFNISYLLNKENIASRIESGLSYTEFSYTLLQAYDFYRLYEKYDCTVQTGGSDQWGNITSGTDYIRKQLGEDNLACGLTMNLLTKADGTKFGKTESGAVWLDPEKTSPYEFYQFFYNQEDIETFKLLKFLTFLSEAEIKQLEQDHLKEPFKRLGQKKLAAELTLFVHGKDELARAIKISGALFNGNLHELSLSELESIQHSLPHYQLESLNLNLLDLLVASEVVSSKREGREFLSQNAITINGQVVNDETKVLASADFLHNKFLIIRRGKRKYHIIYL</sequence>
<evidence type="ECO:0000256" key="3">
    <source>
        <dbReference type="ARBA" id="ARBA00022840"/>
    </source>
</evidence>
<keyword evidence="1 8" id="KW-0436">Ligase</keyword>
<comment type="subcellular location">
    <subcellularLocation>
        <location evidence="8">Cytoplasm</location>
    </subcellularLocation>
</comment>
<reference evidence="12" key="2">
    <citation type="submission" date="2015-06" db="EMBL/GenBank/DDBJ databases">
        <title>Complete genome sequence of Spiroplasma eriocheiris TDA-040725-5 (DSM 21848).</title>
        <authorList>
            <person name="Lo W.-S."/>
            <person name="Kuo C.-H."/>
        </authorList>
    </citation>
    <scope>NUCLEOTIDE SEQUENCE [LARGE SCALE GENOMIC DNA]</scope>
    <source>
        <strain evidence="12">TDA-040725-5</strain>
    </source>
</reference>
<dbReference type="PANTHER" id="PTHR11766">
    <property type="entry name" value="TYROSYL-TRNA SYNTHETASE"/>
    <property type="match status" value="1"/>
</dbReference>
<dbReference type="InterPro" id="IPR036986">
    <property type="entry name" value="S4_RNA-bd_sf"/>
</dbReference>
<evidence type="ECO:0000259" key="10">
    <source>
        <dbReference type="SMART" id="SM00363"/>
    </source>
</evidence>
<dbReference type="GO" id="GO:0003723">
    <property type="term" value="F:RNA binding"/>
    <property type="evidence" value="ECO:0007669"/>
    <property type="project" value="UniProtKB-KW"/>
</dbReference>
<dbReference type="RefSeq" id="WP_047791828.1">
    <property type="nucleotide sequence ID" value="NZ_CP011856.1"/>
</dbReference>
<keyword evidence="12" id="KW-1185">Reference proteome</keyword>